<organism evidence="1 2">
    <name type="scientific">Bionectria ochroleuca</name>
    <name type="common">Gliocladium roseum</name>
    <dbReference type="NCBI Taxonomy" id="29856"/>
    <lineage>
        <taxon>Eukaryota</taxon>
        <taxon>Fungi</taxon>
        <taxon>Dikarya</taxon>
        <taxon>Ascomycota</taxon>
        <taxon>Pezizomycotina</taxon>
        <taxon>Sordariomycetes</taxon>
        <taxon>Hypocreomycetidae</taxon>
        <taxon>Hypocreales</taxon>
        <taxon>Bionectriaceae</taxon>
        <taxon>Clonostachys</taxon>
    </lineage>
</organism>
<gene>
    <name evidence="1" type="ORF">CLO192961_LOCUS248201</name>
</gene>
<name>A0ABY6UCQ3_BIOOC</name>
<evidence type="ECO:0000313" key="2">
    <source>
        <dbReference type="Proteomes" id="UP000766486"/>
    </source>
</evidence>
<proteinExistence type="predicted"/>
<dbReference type="EMBL" id="CABFNS010000795">
    <property type="protein sequence ID" value="VUC28902.1"/>
    <property type="molecule type" value="Genomic_DNA"/>
</dbReference>
<accession>A0ABY6UCQ3</accession>
<evidence type="ECO:0000313" key="1">
    <source>
        <dbReference type="EMBL" id="VUC28902.1"/>
    </source>
</evidence>
<protein>
    <submittedName>
        <fullName evidence="1">Uncharacterized protein</fullName>
    </submittedName>
</protein>
<comment type="caution">
    <text evidence="1">The sequence shown here is derived from an EMBL/GenBank/DDBJ whole genome shotgun (WGS) entry which is preliminary data.</text>
</comment>
<keyword evidence="2" id="KW-1185">Reference proteome</keyword>
<sequence length="76" mass="8798">MRFKPDSTHVYAALDLKAPSSQAIFKHIQWVWIYSRVTPRDINNQHRTHAGARSTLCSPILHPFHCLVSTIETEDR</sequence>
<dbReference type="Proteomes" id="UP000766486">
    <property type="component" value="Unassembled WGS sequence"/>
</dbReference>
<reference evidence="1 2" key="1">
    <citation type="submission" date="2019-06" db="EMBL/GenBank/DDBJ databases">
        <authorList>
            <person name="Broberg M."/>
        </authorList>
    </citation>
    <scope>NUCLEOTIDE SEQUENCE [LARGE SCALE GENOMIC DNA]</scope>
</reference>